<evidence type="ECO:0000256" key="1">
    <source>
        <dbReference type="SAM" id="MobiDB-lite"/>
    </source>
</evidence>
<organism evidence="2">
    <name type="scientific">Photinus pyralis</name>
    <name type="common">Common eastern firefly</name>
    <name type="synonym">Lampyris pyralis</name>
    <dbReference type="NCBI Taxonomy" id="7054"/>
    <lineage>
        <taxon>Eukaryota</taxon>
        <taxon>Metazoa</taxon>
        <taxon>Ecdysozoa</taxon>
        <taxon>Arthropoda</taxon>
        <taxon>Hexapoda</taxon>
        <taxon>Insecta</taxon>
        <taxon>Pterygota</taxon>
        <taxon>Neoptera</taxon>
        <taxon>Endopterygota</taxon>
        <taxon>Coleoptera</taxon>
        <taxon>Polyphaga</taxon>
        <taxon>Elateriformia</taxon>
        <taxon>Elateroidea</taxon>
        <taxon>Lampyridae</taxon>
        <taxon>Lampyrinae</taxon>
        <taxon>Photinus</taxon>
    </lineage>
</organism>
<accession>A0A1Y1LYK6</accession>
<feature type="region of interest" description="Disordered" evidence="1">
    <location>
        <begin position="1"/>
        <end position="37"/>
    </location>
</feature>
<evidence type="ECO:0000313" key="2">
    <source>
        <dbReference type="EMBL" id="JAV78623.1"/>
    </source>
</evidence>
<name>A0A1Y1LYK6_PHOPY</name>
<reference evidence="2" key="1">
    <citation type="journal article" date="2016" name="Sci. Rep.">
        <title>Molecular characterization of firefly nuptial gifts: a multi-omics approach sheds light on postcopulatory sexual selection.</title>
        <authorList>
            <person name="Al-Wathiqui N."/>
            <person name="Fallon T.R."/>
            <person name="South A."/>
            <person name="Weng J.K."/>
            <person name="Lewis S.M."/>
        </authorList>
    </citation>
    <scope>NUCLEOTIDE SEQUENCE</scope>
</reference>
<dbReference type="AlphaFoldDB" id="A0A1Y1LYK6"/>
<proteinExistence type="predicted"/>
<protein>
    <submittedName>
        <fullName evidence="2">Uncharacterized protein</fullName>
    </submittedName>
</protein>
<sequence>MLRAGNVSTKPKPHRQAPTSDTLRYEKARISGPTSNPEKLIRASSVLIISAAPVVPTPSSFNRSPNNKPKDGSIDRVQKLTIATPMTAIHPQPPSGGTIFFGWISMLYDYFPLDKPTLSPFPQY</sequence>
<dbReference type="EMBL" id="GEZM01043968">
    <property type="protein sequence ID" value="JAV78623.1"/>
    <property type="molecule type" value="Transcribed_RNA"/>
</dbReference>